<organism evidence="2 3">
    <name type="scientific">Stylosanthes scabra</name>
    <dbReference type="NCBI Taxonomy" id="79078"/>
    <lineage>
        <taxon>Eukaryota</taxon>
        <taxon>Viridiplantae</taxon>
        <taxon>Streptophyta</taxon>
        <taxon>Embryophyta</taxon>
        <taxon>Tracheophyta</taxon>
        <taxon>Spermatophyta</taxon>
        <taxon>Magnoliopsida</taxon>
        <taxon>eudicotyledons</taxon>
        <taxon>Gunneridae</taxon>
        <taxon>Pentapetalae</taxon>
        <taxon>rosids</taxon>
        <taxon>fabids</taxon>
        <taxon>Fabales</taxon>
        <taxon>Fabaceae</taxon>
        <taxon>Papilionoideae</taxon>
        <taxon>50 kb inversion clade</taxon>
        <taxon>dalbergioids sensu lato</taxon>
        <taxon>Dalbergieae</taxon>
        <taxon>Pterocarpus clade</taxon>
        <taxon>Stylosanthes</taxon>
    </lineage>
</organism>
<dbReference type="Proteomes" id="UP001341840">
    <property type="component" value="Unassembled WGS sequence"/>
</dbReference>
<comment type="caution">
    <text evidence="2">The sequence shown here is derived from an EMBL/GenBank/DDBJ whole genome shotgun (WGS) entry which is preliminary data.</text>
</comment>
<accession>A0ABU6RL54</accession>
<evidence type="ECO:0000313" key="3">
    <source>
        <dbReference type="Proteomes" id="UP001341840"/>
    </source>
</evidence>
<evidence type="ECO:0000313" key="2">
    <source>
        <dbReference type="EMBL" id="MED6124737.1"/>
    </source>
</evidence>
<dbReference type="EMBL" id="JASCZI010030772">
    <property type="protein sequence ID" value="MED6124737.1"/>
    <property type="molecule type" value="Genomic_DNA"/>
</dbReference>
<gene>
    <name evidence="2" type="ORF">PIB30_061744</name>
</gene>
<evidence type="ECO:0000256" key="1">
    <source>
        <dbReference type="SAM" id="MobiDB-lite"/>
    </source>
</evidence>
<feature type="region of interest" description="Disordered" evidence="1">
    <location>
        <begin position="135"/>
        <end position="161"/>
    </location>
</feature>
<reference evidence="2 3" key="1">
    <citation type="journal article" date="2023" name="Plants (Basel)">
        <title>Bridging the Gap: Combining Genomics and Transcriptomics Approaches to Understand Stylosanthes scabra, an Orphan Legume from the Brazilian Caatinga.</title>
        <authorList>
            <person name="Ferreira-Neto J.R.C."/>
            <person name="da Silva M.D."/>
            <person name="Binneck E."/>
            <person name="de Melo N.F."/>
            <person name="da Silva R.H."/>
            <person name="de Melo A.L.T.M."/>
            <person name="Pandolfi V."/>
            <person name="Bustamante F.O."/>
            <person name="Brasileiro-Vidal A.C."/>
            <person name="Benko-Iseppon A.M."/>
        </authorList>
    </citation>
    <scope>NUCLEOTIDE SEQUENCE [LARGE SCALE GENOMIC DNA]</scope>
    <source>
        <tissue evidence="2">Leaves</tissue>
    </source>
</reference>
<keyword evidence="3" id="KW-1185">Reference proteome</keyword>
<name>A0ABU6RL54_9FABA</name>
<sequence length="168" mass="19208">MLKIDEITVVQSRGKFARICVEIDLSKKLIPQISVLGNTLNIEYEEAPSKEPPNTAKLDGGHDYATNWYGDGQNSQANLPQSQGDLIIIKSPGIWAVDDGRIKKFLFLEWKVDQDSMLFMRTRSHLVRRKSRWKVSRSWKPPNKAPMQNGPPIQSAQKEPNFVHYLHP</sequence>
<protein>
    <submittedName>
        <fullName evidence="2">Uncharacterized protein</fullName>
    </submittedName>
</protein>
<proteinExistence type="predicted"/>